<dbReference type="Pfam" id="PF03547">
    <property type="entry name" value="Mem_trans"/>
    <property type="match status" value="1"/>
</dbReference>
<dbReference type="Proteomes" id="UP001277761">
    <property type="component" value="Unassembled WGS sequence"/>
</dbReference>
<keyword evidence="9" id="KW-1185">Reference proteome</keyword>
<feature type="transmembrane region" description="Helical" evidence="7">
    <location>
        <begin position="165"/>
        <end position="185"/>
    </location>
</feature>
<evidence type="ECO:0000256" key="3">
    <source>
        <dbReference type="ARBA" id="ARBA00022475"/>
    </source>
</evidence>
<keyword evidence="6 7" id="KW-0472">Membrane</keyword>
<comment type="caution">
    <text evidence="8">The sequence shown here is derived from an EMBL/GenBank/DDBJ whole genome shotgun (WGS) entry which is preliminary data.</text>
</comment>
<evidence type="ECO:0000313" key="9">
    <source>
        <dbReference type="Proteomes" id="UP001277761"/>
    </source>
</evidence>
<evidence type="ECO:0000256" key="2">
    <source>
        <dbReference type="ARBA" id="ARBA00022448"/>
    </source>
</evidence>
<evidence type="ECO:0000313" key="8">
    <source>
        <dbReference type="EMBL" id="MDX8152619.1"/>
    </source>
</evidence>
<evidence type="ECO:0000256" key="5">
    <source>
        <dbReference type="ARBA" id="ARBA00022989"/>
    </source>
</evidence>
<gene>
    <name evidence="8" type="ORF">SK069_13520</name>
</gene>
<evidence type="ECO:0000256" key="1">
    <source>
        <dbReference type="ARBA" id="ARBA00004141"/>
    </source>
</evidence>
<dbReference type="EMBL" id="JAXAVX010000007">
    <property type="protein sequence ID" value="MDX8152619.1"/>
    <property type="molecule type" value="Genomic_DNA"/>
</dbReference>
<dbReference type="PANTHER" id="PTHR36838:SF1">
    <property type="entry name" value="SLR1864 PROTEIN"/>
    <property type="match status" value="1"/>
</dbReference>
<feature type="transmembrane region" description="Helical" evidence="7">
    <location>
        <begin position="59"/>
        <end position="83"/>
    </location>
</feature>
<feature type="transmembrane region" description="Helical" evidence="7">
    <location>
        <begin position="286"/>
        <end position="306"/>
    </location>
</feature>
<feature type="transmembrane region" description="Helical" evidence="7">
    <location>
        <begin position="35"/>
        <end position="52"/>
    </location>
</feature>
<dbReference type="InterPro" id="IPR004776">
    <property type="entry name" value="Mem_transp_PIN-like"/>
</dbReference>
<protein>
    <submittedName>
        <fullName evidence="8">AEC family transporter</fullName>
    </submittedName>
</protein>
<keyword evidence="2" id="KW-0813">Transport</keyword>
<dbReference type="PANTHER" id="PTHR36838">
    <property type="entry name" value="AUXIN EFFLUX CARRIER FAMILY PROTEIN"/>
    <property type="match status" value="1"/>
</dbReference>
<keyword evidence="3" id="KW-1003">Cell membrane</keyword>
<comment type="subcellular location">
    <subcellularLocation>
        <location evidence="1">Membrane</location>
        <topology evidence="1">Multi-pass membrane protein</topology>
    </subcellularLocation>
</comment>
<reference evidence="8 9" key="1">
    <citation type="submission" date="2023-11" db="EMBL/GenBank/DDBJ databases">
        <authorList>
            <person name="Xu M."/>
            <person name="Jiang T."/>
        </authorList>
    </citation>
    <scope>NUCLEOTIDE SEQUENCE [LARGE SCALE GENOMIC DNA]</scope>
    <source>
        <strain evidence="8 9">SD</strain>
    </source>
</reference>
<accession>A0ABU4VLA0</accession>
<name>A0ABU4VLA0_9ACTN</name>
<keyword evidence="5 7" id="KW-1133">Transmembrane helix</keyword>
<feature type="transmembrane region" description="Helical" evidence="7">
    <location>
        <begin position="231"/>
        <end position="254"/>
    </location>
</feature>
<evidence type="ECO:0000256" key="4">
    <source>
        <dbReference type="ARBA" id="ARBA00022692"/>
    </source>
</evidence>
<feature type="transmembrane region" description="Helical" evidence="7">
    <location>
        <begin position="192"/>
        <end position="211"/>
    </location>
</feature>
<feature type="transmembrane region" description="Helical" evidence="7">
    <location>
        <begin position="123"/>
        <end position="145"/>
    </location>
</feature>
<proteinExistence type="predicted"/>
<evidence type="ECO:0000256" key="7">
    <source>
        <dbReference type="SAM" id="Phobius"/>
    </source>
</evidence>
<organism evidence="8 9">
    <name type="scientific">Patulibacter brassicae</name>
    <dbReference type="NCBI Taxonomy" id="1705717"/>
    <lineage>
        <taxon>Bacteria</taxon>
        <taxon>Bacillati</taxon>
        <taxon>Actinomycetota</taxon>
        <taxon>Thermoleophilia</taxon>
        <taxon>Solirubrobacterales</taxon>
        <taxon>Patulibacteraceae</taxon>
        <taxon>Patulibacter</taxon>
    </lineage>
</organism>
<evidence type="ECO:0000256" key="6">
    <source>
        <dbReference type="ARBA" id="ARBA00023136"/>
    </source>
</evidence>
<dbReference type="RefSeq" id="WP_319954775.1">
    <property type="nucleotide sequence ID" value="NZ_JAXAVX010000007.1"/>
</dbReference>
<keyword evidence="4 7" id="KW-0812">Transmembrane</keyword>
<sequence>MSLPLLVVTMVLAVGGGLLAERRWHEGAVAASQGAMRLMLLWVLPPVYLVLVSRLHLDATLLSGIAAAYVVLGIVGVLAWLAAERWLRLPRATVGGVVLAVILANTGYFGLPFSQAVLGHDALGPAIAWDSFVSGPMFFGIAFAVGAACSPDVGAGADGESRLGAFLRNPLLWAAILGLAVPWDAPEWAADVARVIVVALLPVGFLVVGIQLGREAEDGVPVLPPPLTRPIVVVIVLRLLVAPAIVVGASAALLDLPDGMLLQAVAPTGLNGMLVAHRFGLDLRPIAGAIVWTTAIVTVGALVATAL</sequence>
<feature type="transmembrane region" description="Helical" evidence="7">
    <location>
        <begin position="89"/>
        <end position="111"/>
    </location>
</feature>